<dbReference type="STRING" id="537013.CLOSTMETH_02867"/>
<dbReference type="Pfam" id="PF13641">
    <property type="entry name" value="Glyco_tranf_2_3"/>
    <property type="match status" value="1"/>
</dbReference>
<feature type="transmembrane region" description="Helical" evidence="4">
    <location>
        <begin position="301"/>
        <end position="328"/>
    </location>
</feature>
<dbReference type="eggNOG" id="COG1215">
    <property type="taxonomic scope" value="Bacteria"/>
</dbReference>
<dbReference type="PANTHER" id="PTHR43630:SF1">
    <property type="entry name" value="POLY-BETA-1,6-N-ACETYL-D-GLUCOSAMINE SYNTHASE"/>
    <property type="match status" value="1"/>
</dbReference>
<keyword evidence="4" id="KW-1133">Transmembrane helix</keyword>
<evidence type="ECO:0000256" key="4">
    <source>
        <dbReference type="SAM" id="Phobius"/>
    </source>
</evidence>
<keyword evidence="4" id="KW-0472">Membrane</keyword>
<keyword evidence="2 5" id="KW-0328">Glycosyltransferase</keyword>
<accession>C0EG74</accession>
<protein>
    <submittedName>
        <fullName evidence="5">Glycosyltransferase, group 2 family protein</fullName>
        <ecNumber evidence="5">2.4.-.-</ecNumber>
    </submittedName>
</protein>
<name>C0EG74_9FIRM</name>
<dbReference type="AlphaFoldDB" id="C0EG74"/>
<dbReference type="PANTHER" id="PTHR43630">
    <property type="entry name" value="POLY-BETA-1,6-N-ACETYL-D-GLUCOSAMINE SYNTHASE"/>
    <property type="match status" value="1"/>
</dbReference>
<dbReference type="GO" id="GO:0016757">
    <property type="term" value="F:glycosyltransferase activity"/>
    <property type="evidence" value="ECO:0007669"/>
    <property type="project" value="UniProtKB-KW"/>
</dbReference>
<evidence type="ECO:0000256" key="1">
    <source>
        <dbReference type="ARBA" id="ARBA00006739"/>
    </source>
</evidence>
<dbReference type="Gene3D" id="3.90.550.10">
    <property type="entry name" value="Spore Coat Polysaccharide Biosynthesis Protein SpsA, Chain A"/>
    <property type="match status" value="1"/>
</dbReference>
<dbReference type="HOGENOM" id="CLU_023978_1_0_9"/>
<organism evidence="5 6">
    <name type="scientific">[Clostridium] methylpentosum DSM 5476</name>
    <dbReference type="NCBI Taxonomy" id="537013"/>
    <lineage>
        <taxon>Bacteria</taxon>
        <taxon>Bacillati</taxon>
        <taxon>Bacillota</taxon>
        <taxon>Clostridia</taxon>
        <taxon>Eubacteriales</taxon>
        <taxon>Oscillospiraceae</taxon>
        <taxon>Oscillospiraceae incertae sedis</taxon>
    </lineage>
</organism>
<feature type="transmembrane region" description="Helical" evidence="4">
    <location>
        <begin position="334"/>
        <end position="357"/>
    </location>
</feature>
<dbReference type="EMBL" id="ACEC01000096">
    <property type="protein sequence ID" value="EEG29531.1"/>
    <property type="molecule type" value="Genomic_DNA"/>
</dbReference>
<comment type="similarity">
    <text evidence="1">Belongs to the glycosyltransferase 2 family.</text>
</comment>
<dbReference type="Proteomes" id="UP000003340">
    <property type="component" value="Unassembled WGS sequence"/>
</dbReference>
<evidence type="ECO:0000256" key="3">
    <source>
        <dbReference type="ARBA" id="ARBA00022679"/>
    </source>
</evidence>
<dbReference type="CDD" id="cd06438">
    <property type="entry name" value="EpsO_like"/>
    <property type="match status" value="1"/>
</dbReference>
<feature type="transmembrane region" description="Helical" evidence="4">
    <location>
        <begin position="377"/>
        <end position="399"/>
    </location>
</feature>
<reference evidence="5 6" key="1">
    <citation type="submission" date="2009-01" db="EMBL/GenBank/DDBJ databases">
        <authorList>
            <person name="Fulton L."/>
            <person name="Clifton S."/>
            <person name="Fulton B."/>
            <person name="Xu J."/>
            <person name="Minx P."/>
            <person name="Pepin K.H."/>
            <person name="Johnson M."/>
            <person name="Bhonagiri V."/>
            <person name="Nash W.E."/>
            <person name="Mardis E.R."/>
            <person name="Wilson R.K."/>
        </authorList>
    </citation>
    <scope>NUCLEOTIDE SEQUENCE [LARGE SCALE GENOMIC DNA]</scope>
    <source>
        <strain evidence="5 6">DSM 5476</strain>
    </source>
</reference>
<keyword evidence="3 5" id="KW-0808">Transferase</keyword>
<keyword evidence="6" id="KW-1185">Reference proteome</keyword>
<comment type="caution">
    <text evidence="5">The sequence shown here is derived from an EMBL/GenBank/DDBJ whole genome shotgun (WGS) entry which is preliminary data.</text>
</comment>
<evidence type="ECO:0000256" key="2">
    <source>
        <dbReference type="ARBA" id="ARBA00022676"/>
    </source>
</evidence>
<dbReference type="SUPFAM" id="SSF53448">
    <property type="entry name" value="Nucleotide-diphospho-sugar transferases"/>
    <property type="match status" value="1"/>
</dbReference>
<dbReference type="InterPro" id="IPR029044">
    <property type="entry name" value="Nucleotide-diphossugar_trans"/>
</dbReference>
<sequence length="420" mass="47965">MLSFINNFNFVILIFFTLCYSYQFVYAFVALVSKPKTKTAKKLHRYAVIISARNESAVIGELIKSIKQQNYPAELVDVYVVADNCTDNTAEVSRNAGAIVYERFNQQYVGKGYALDYIFNIIHSSPKKDAYDGYFVFDADNLLDENYIAEMNKVFDSGYRVVTSYRNSKNYATNWISAGYSLWFLREAKYLNNARMQLGTSCAISGTGFLIHSDIIKENGGWKHHLLTEDIEFSIDSVIKGEIIGYCGAAKIYDEQPSSFEQSWNQRLRWSKGFYQVFGKYGAKLAKSVVKRRSFSCYDMLMTISPAMFVTIASVFTNLVFLMIGMFSLGNNTAIIPTTLMAIASSFLNFYCILYFFGLLTTITEWNQIHCSAGKKIFYTFTFPIFIFTYIPIAIVALFKKVEWTPITHSVVKSIEEVRQ</sequence>
<keyword evidence="4" id="KW-0812">Transmembrane</keyword>
<feature type="transmembrane region" description="Helical" evidence="4">
    <location>
        <begin position="12"/>
        <end position="32"/>
    </location>
</feature>
<proteinExistence type="inferred from homology"/>
<reference evidence="5 6" key="2">
    <citation type="submission" date="2009-02" db="EMBL/GenBank/DDBJ databases">
        <title>Draft genome sequence of Clostridium methylpentosum (DSM 5476).</title>
        <authorList>
            <person name="Sudarsanam P."/>
            <person name="Ley R."/>
            <person name="Guruge J."/>
            <person name="Turnbaugh P.J."/>
            <person name="Mahowald M."/>
            <person name="Liep D."/>
            <person name="Gordon J."/>
        </authorList>
    </citation>
    <scope>NUCLEOTIDE SEQUENCE [LARGE SCALE GENOMIC DNA]</scope>
    <source>
        <strain evidence="5 6">DSM 5476</strain>
    </source>
</reference>
<evidence type="ECO:0000313" key="5">
    <source>
        <dbReference type="EMBL" id="EEG29531.1"/>
    </source>
</evidence>
<dbReference type="EC" id="2.4.-.-" evidence="5"/>
<evidence type="ECO:0000313" key="6">
    <source>
        <dbReference type="Proteomes" id="UP000003340"/>
    </source>
</evidence>
<gene>
    <name evidence="5" type="ORF">CLOSTMETH_02867</name>
</gene>